<sequence length="368" mass="40978">MAALSGCAGVFGSGSDDSEQGPEPPWTTEELAEKARTDESGKVVVYAGTGSFKPWSQIGEVIAEEYPWFEIDGVAGKGGQISNRILQEHQSGEPSVDIISQGDEIYSDEDLRERLIEPTHDENYWFADDSDVSEYATQWFASALNGGPSVAIGINPVELDNRGLDVPNSWNDLFEDQYEGTPVIFPQSPNLKRFGWIVSHHAQQRGMEPAEWFQAQVDHLDLRIVSSHTPGARFLGQGTAPLMHHNYPWVLRRFVDELNAEVHFPDPVPMFLSSGIVSEYVDAPHPWTARFFISVLMEGWVQKRIAQDVGEFGPGRLDVDYSGLGLDSYTERTLDTSVSLIGFEEESEYKSLSESVYQEVLGQPETDL</sequence>
<dbReference type="Gene3D" id="3.40.190.10">
    <property type="entry name" value="Periplasmic binding protein-like II"/>
    <property type="match status" value="2"/>
</dbReference>
<dbReference type="GeneID" id="68858735"/>
<evidence type="ECO:0000313" key="3">
    <source>
        <dbReference type="EMBL" id="QSG15617.1"/>
    </source>
</evidence>
<evidence type="ECO:0000256" key="1">
    <source>
        <dbReference type="ARBA" id="ARBA00022729"/>
    </source>
</evidence>
<reference evidence="3 4" key="1">
    <citation type="submission" date="2020-11" db="EMBL/GenBank/DDBJ databases">
        <title>Carbohydrate-dependent, anaerobic sulfur respiration: A novel catabolism in halophilic archaea.</title>
        <authorList>
            <person name="Sorokin D.Y."/>
            <person name="Messina E."/>
            <person name="Smedile F."/>
            <person name="La Cono V."/>
            <person name="Hallsworth J.E."/>
            <person name="Yakimov M.M."/>
        </authorList>
    </citation>
    <scope>NUCLEOTIDE SEQUENCE [LARGE SCALE GENOMIC DNA]</scope>
    <source>
        <strain evidence="3 4">HSR-Est</strain>
    </source>
</reference>
<name>A0A897NS44_9EURY</name>
<keyword evidence="1" id="KW-0732">Signal</keyword>
<dbReference type="AlphaFoldDB" id="A0A897NS44"/>
<dbReference type="PANTHER" id="PTHR30006:SF2">
    <property type="entry name" value="ABC TRANSPORTER SUBSTRATE-BINDING PROTEIN"/>
    <property type="match status" value="1"/>
</dbReference>
<feature type="region of interest" description="Disordered" evidence="2">
    <location>
        <begin position="1"/>
        <end position="39"/>
    </location>
</feature>
<dbReference type="SUPFAM" id="SSF53850">
    <property type="entry name" value="Periplasmic binding protein-like II"/>
    <property type="match status" value="1"/>
</dbReference>
<evidence type="ECO:0008006" key="5">
    <source>
        <dbReference type="Google" id="ProtNLM"/>
    </source>
</evidence>
<protein>
    <recommendedName>
        <fullName evidence="5">Extracellular solute-binding protein</fullName>
    </recommendedName>
</protein>
<evidence type="ECO:0000256" key="2">
    <source>
        <dbReference type="SAM" id="MobiDB-lite"/>
    </source>
</evidence>
<proteinExistence type="predicted"/>
<dbReference type="RefSeq" id="WP_229120880.1">
    <property type="nucleotide sequence ID" value="NZ_CP064791.1"/>
</dbReference>
<evidence type="ECO:0000313" key="4">
    <source>
        <dbReference type="Proteomes" id="UP000663292"/>
    </source>
</evidence>
<keyword evidence="4" id="KW-1185">Reference proteome</keyword>
<dbReference type="EMBL" id="CP064791">
    <property type="protein sequence ID" value="QSG15617.1"/>
    <property type="molecule type" value="Genomic_DNA"/>
</dbReference>
<dbReference type="Proteomes" id="UP000663292">
    <property type="component" value="Chromosome"/>
</dbReference>
<organism evidence="3 4">
    <name type="scientific">Halapricum desulfuricans</name>
    <dbReference type="NCBI Taxonomy" id="2841257"/>
    <lineage>
        <taxon>Archaea</taxon>
        <taxon>Methanobacteriati</taxon>
        <taxon>Methanobacteriota</taxon>
        <taxon>Stenosarchaea group</taxon>
        <taxon>Halobacteria</taxon>
        <taxon>Halobacteriales</taxon>
        <taxon>Haloarculaceae</taxon>
        <taxon>Halapricum</taxon>
    </lineage>
</organism>
<dbReference type="PANTHER" id="PTHR30006">
    <property type="entry name" value="THIAMINE-BINDING PERIPLASMIC PROTEIN-RELATED"/>
    <property type="match status" value="1"/>
</dbReference>
<gene>
    <name evidence="3" type="ORF">HSEST_2101</name>
</gene>
<accession>A0A897NS44</accession>